<dbReference type="InterPro" id="IPR050088">
    <property type="entry name" value="IspD/TarI_cytidylyltransf_bact"/>
</dbReference>
<evidence type="ECO:0000256" key="7">
    <source>
        <dbReference type="HAMAP-Rule" id="MF_00108"/>
    </source>
</evidence>
<accession>A0ABV1HER8</accession>
<evidence type="ECO:0000256" key="2">
    <source>
        <dbReference type="ARBA" id="ARBA00004787"/>
    </source>
</evidence>
<comment type="pathway">
    <text evidence="2 7">Isoprenoid biosynthesis; isopentenyl diphosphate biosynthesis via DXP pathway; isopentenyl diphosphate from 1-deoxy-D-xylulose 5-phosphate: step 2/6.</text>
</comment>
<dbReference type="PANTHER" id="PTHR32125:SF4">
    <property type="entry name" value="2-C-METHYL-D-ERYTHRITOL 4-PHOSPHATE CYTIDYLYLTRANSFERASE, CHLOROPLASTIC"/>
    <property type="match status" value="1"/>
</dbReference>
<reference evidence="8 9" key="1">
    <citation type="submission" date="2024-03" db="EMBL/GenBank/DDBJ databases">
        <title>Human intestinal bacterial collection.</title>
        <authorList>
            <person name="Pauvert C."/>
            <person name="Hitch T.C.A."/>
            <person name="Clavel T."/>
        </authorList>
    </citation>
    <scope>NUCLEOTIDE SEQUENCE [LARGE SCALE GENOMIC DNA]</scope>
    <source>
        <strain evidence="8 9">CLA-AA-H185</strain>
    </source>
</reference>
<keyword evidence="6 7" id="KW-0414">Isoprene biosynthesis</keyword>
<feature type="site" description="Transition state stabilizer" evidence="7">
    <location>
        <position position="21"/>
    </location>
</feature>
<dbReference type="GO" id="GO:0050518">
    <property type="term" value="F:2-C-methyl-D-erythritol 4-phosphate cytidylyltransferase activity"/>
    <property type="evidence" value="ECO:0007669"/>
    <property type="project" value="UniProtKB-EC"/>
</dbReference>
<dbReference type="NCBIfam" id="TIGR00453">
    <property type="entry name" value="ispD"/>
    <property type="match status" value="1"/>
</dbReference>
<comment type="caution">
    <text evidence="8">The sequence shown here is derived from an EMBL/GenBank/DDBJ whole genome shotgun (WGS) entry which is preliminary data.</text>
</comment>
<keyword evidence="9" id="KW-1185">Reference proteome</keyword>
<dbReference type="InterPro" id="IPR018294">
    <property type="entry name" value="ISPD_synthase_CS"/>
</dbReference>
<comment type="function">
    <text evidence="7">Catalyzes the formation of 4-diphosphocytidyl-2-C-methyl-D-erythritol from CTP and 2-C-methyl-D-erythritol 4-phosphate (MEP).</text>
</comment>
<comment type="similarity">
    <text evidence="3 7">Belongs to the IspD/TarI cytidylyltransferase family. IspD subfamily.</text>
</comment>
<sequence>METGKKEVFAAVVLAAGRGKRMESSVHKQYLLLHEKPVLYYALKAFEESPVQEIVLVVGKGEIEYCQKEIVEKYGFQKISHIIEGGAERYHSVYCGLKAIKGADYVLIHDGARPFLDEEIIKRNIQAVREYQACVAGMPVKDTIKISDEEEFAAATPDRSKLWMIQTPQTFSYELIYQAYRVLITSEENTAEPEQTLPYDSLLNKQKVKKLQENRGQVHVTDDAMVVELLTDIPVKLVRGSYQNIKITTPEDLKIAEALCEKKQ</sequence>
<dbReference type="SUPFAM" id="SSF53448">
    <property type="entry name" value="Nucleotide-diphospho-sugar transferases"/>
    <property type="match status" value="1"/>
</dbReference>
<evidence type="ECO:0000256" key="4">
    <source>
        <dbReference type="ARBA" id="ARBA00022679"/>
    </source>
</evidence>
<proteinExistence type="inferred from homology"/>
<feature type="site" description="Positions MEP for the nucleophilic attack" evidence="7">
    <location>
        <position position="246"/>
    </location>
</feature>
<organism evidence="8 9">
    <name type="scientific">Maccoyibacter intestinihominis</name>
    <dbReference type="NCBI Taxonomy" id="3133499"/>
    <lineage>
        <taxon>Bacteria</taxon>
        <taxon>Bacillati</taxon>
        <taxon>Bacillota</taxon>
        <taxon>Clostridia</taxon>
        <taxon>Lachnospirales</taxon>
        <taxon>Lachnospiraceae</taxon>
        <taxon>Maccoyibacter</taxon>
    </lineage>
</organism>
<evidence type="ECO:0000256" key="6">
    <source>
        <dbReference type="ARBA" id="ARBA00023229"/>
    </source>
</evidence>
<dbReference type="CDD" id="cd02516">
    <property type="entry name" value="CDP-ME_synthetase"/>
    <property type="match status" value="1"/>
</dbReference>
<dbReference type="HAMAP" id="MF_00108">
    <property type="entry name" value="IspD"/>
    <property type="match status" value="1"/>
</dbReference>
<keyword evidence="4 7" id="KW-0808">Transferase</keyword>
<dbReference type="InterPro" id="IPR029044">
    <property type="entry name" value="Nucleotide-diphossugar_trans"/>
</dbReference>
<comment type="catalytic activity">
    <reaction evidence="1 7">
        <text>2-C-methyl-D-erythritol 4-phosphate + CTP + H(+) = 4-CDP-2-C-methyl-D-erythritol + diphosphate</text>
        <dbReference type="Rhea" id="RHEA:13429"/>
        <dbReference type="ChEBI" id="CHEBI:15378"/>
        <dbReference type="ChEBI" id="CHEBI:33019"/>
        <dbReference type="ChEBI" id="CHEBI:37563"/>
        <dbReference type="ChEBI" id="CHEBI:57823"/>
        <dbReference type="ChEBI" id="CHEBI:58262"/>
        <dbReference type="EC" id="2.7.7.60"/>
    </reaction>
</comment>
<keyword evidence="5 7" id="KW-0548">Nucleotidyltransferase</keyword>
<gene>
    <name evidence="7 8" type="primary">ispD</name>
    <name evidence="8" type="ORF">WMO43_10095</name>
</gene>
<dbReference type="EC" id="2.7.7.60" evidence="7"/>
<dbReference type="EMBL" id="JBBMEX010000010">
    <property type="protein sequence ID" value="MEQ2558215.1"/>
    <property type="molecule type" value="Genomic_DNA"/>
</dbReference>
<evidence type="ECO:0000256" key="5">
    <source>
        <dbReference type="ARBA" id="ARBA00022695"/>
    </source>
</evidence>
<protein>
    <recommendedName>
        <fullName evidence="7">2-C-methyl-D-erythritol 4-phosphate cytidylyltransferase</fullName>
        <ecNumber evidence="7">2.7.7.60</ecNumber>
    </recommendedName>
    <alternativeName>
        <fullName evidence="7">4-diphosphocytidyl-2C-methyl-D-erythritol synthase</fullName>
    </alternativeName>
    <alternativeName>
        <fullName evidence="7">MEP cytidylyltransferase</fullName>
        <shortName evidence="7">MCT</shortName>
    </alternativeName>
</protein>
<dbReference type="RefSeq" id="WP_177963544.1">
    <property type="nucleotide sequence ID" value="NZ_JBBMEX010000010.1"/>
</dbReference>
<evidence type="ECO:0000256" key="3">
    <source>
        <dbReference type="ARBA" id="ARBA00009789"/>
    </source>
</evidence>
<dbReference type="Pfam" id="PF01128">
    <property type="entry name" value="IspD"/>
    <property type="match status" value="2"/>
</dbReference>
<dbReference type="InterPro" id="IPR001228">
    <property type="entry name" value="IspD"/>
</dbReference>
<evidence type="ECO:0000313" key="8">
    <source>
        <dbReference type="EMBL" id="MEQ2558215.1"/>
    </source>
</evidence>
<feature type="site" description="Transition state stabilizer" evidence="7">
    <location>
        <position position="28"/>
    </location>
</feature>
<dbReference type="InterPro" id="IPR034683">
    <property type="entry name" value="IspD/TarI"/>
</dbReference>
<evidence type="ECO:0000256" key="1">
    <source>
        <dbReference type="ARBA" id="ARBA00001282"/>
    </source>
</evidence>
<dbReference type="PANTHER" id="PTHR32125">
    <property type="entry name" value="2-C-METHYL-D-ERYTHRITOL 4-PHOSPHATE CYTIDYLYLTRANSFERASE, CHLOROPLASTIC"/>
    <property type="match status" value="1"/>
</dbReference>
<name>A0ABV1HER8_9FIRM</name>
<dbReference type="Proteomes" id="UP001454489">
    <property type="component" value="Unassembled WGS sequence"/>
</dbReference>
<evidence type="ECO:0000313" key="9">
    <source>
        <dbReference type="Proteomes" id="UP001454489"/>
    </source>
</evidence>
<feature type="site" description="Positions MEP for the nucleophilic attack" evidence="7">
    <location>
        <position position="159"/>
    </location>
</feature>
<dbReference type="Gene3D" id="3.90.550.10">
    <property type="entry name" value="Spore Coat Polysaccharide Biosynthesis Protein SpsA, Chain A"/>
    <property type="match status" value="1"/>
</dbReference>
<dbReference type="PROSITE" id="PS01295">
    <property type="entry name" value="ISPD"/>
    <property type="match status" value="1"/>
</dbReference>